<proteinExistence type="predicted"/>
<accession>A0A4U5NBZ7</accession>
<keyword evidence="3" id="KW-1185">Reference proteome</keyword>
<gene>
    <name evidence="2" type="ORF">L596_014274</name>
</gene>
<name>A0A4U5NBZ7_STECR</name>
<reference evidence="2 3" key="2">
    <citation type="journal article" date="2019" name="G3 (Bethesda)">
        <title>Hybrid Assembly of the Genome of the Entomopathogenic Nematode Steinernema carpocapsae Identifies the X-Chromosome.</title>
        <authorList>
            <person name="Serra L."/>
            <person name="Macchietto M."/>
            <person name="Macias-Munoz A."/>
            <person name="McGill C.J."/>
            <person name="Rodriguez I.M."/>
            <person name="Rodriguez B."/>
            <person name="Murad R."/>
            <person name="Mortazavi A."/>
        </authorList>
    </citation>
    <scope>NUCLEOTIDE SEQUENCE [LARGE SCALE GENOMIC DNA]</scope>
    <source>
        <strain evidence="2 3">ALL</strain>
    </source>
</reference>
<dbReference type="Proteomes" id="UP000298663">
    <property type="component" value="Unassembled WGS sequence"/>
</dbReference>
<keyword evidence="1" id="KW-0812">Transmembrane</keyword>
<sequence>MPGPIYSVIRTNVDWNAGKCSFSVRIGNLSVELHKNEFINLSDIISHPSHSCASSISALLLYFPVISRLLEKIIVKNESEIDLIPMIQFMLVHLPANELLGALTLLSLLFLRREQHF</sequence>
<reference evidence="2 3" key="1">
    <citation type="journal article" date="2015" name="Genome Biol.">
        <title>Comparative genomics of Steinernema reveals deeply conserved gene regulatory networks.</title>
        <authorList>
            <person name="Dillman A.R."/>
            <person name="Macchietto M."/>
            <person name="Porter C.F."/>
            <person name="Rogers A."/>
            <person name="Williams B."/>
            <person name="Antoshechkin I."/>
            <person name="Lee M.M."/>
            <person name="Goodwin Z."/>
            <person name="Lu X."/>
            <person name="Lewis E.E."/>
            <person name="Goodrich-Blair H."/>
            <person name="Stock S.P."/>
            <person name="Adams B.J."/>
            <person name="Sternberg P.W."/>
            <person name="Mortazavi A."/>
        </authorList>
    </citation>
    <scope>NUCLEOTIDE SEQUENCE [LARGE SCALE GENOMIC DNA]</scope>
    <source>
        <strain evidence="2 3">ALL</strain>
    </source>
</reference>
<keyword evidence="1" id="KW-0472">Membrane</keyword>
<evidence type="ECO:0000313" key="2">
    <source>
        <dbReference type="EMBL" id="TKR80154.1"/>
    </source>
</evidence>
<comment type="caution">
    <text evidence="2">The sequence shown here is derived from an EMBL/GenBank/DDBJ whole genome shotgun (WGS) entry which is preliminary data.</text>
</comment>
<evidence type="ECO:0000313" key="3">
    <source>
        <dbReference type="Proteomes" id="UP000298663"/>
    </source>
</evidence>
<evidence type="ECO:0000256" key="1">
    <source>
        <dbReference type="SAM" id="Phobius"/>
    </source>
</evidence>
<keyword evidence="1" id="KW-1133">Transmembrane helix</keyword>
<dbReference type="EMBL" id="AZBU02000004">
    <property type="protein sequence ID" value="TKR80154.1"/>
    <property type="molecule type" value="Genomic_DNA"/>
</dbReference>
<feature type="transmembrane region" description="Helical" evidence="1">
    <location>
        <begin position="90"/>
        <end position="111"/>
    </location>
</feature>
<dbReference type="AlphaFoldDB" id="A0A4U5NBZ7"/>
<organism evidence="2 3">
    <name type="scientific">Steinernema carpocapsae</name>
    <name type="common">Entomopathogenic nematode</name>
    <dbReference type="NCBI Taxonomy" id="34508"/>
    <lineage>
        <taxon>Eukaryota</taxon>
        <taxon>Metazoa</taxon>
        <taxon>Ecdysozoa</taxon>
        <taxon>Nematoda</taxon>
        <taxon>Chromadorea</taxon>
        <taxon>Rhabditida</taxon>
        <taxon>Tylenchina</taxon>
        <taxon>Panagrolaimomorpha</taxon>
        <taxon>Strongyloidoidea</taxon>
        <taxon>Steinernematidae</taxon>
        <taxon>Steinernema</taxon>
    </lineage>
</organism>
<protein>
    <submittedName>
        <fullName evidence="2">Uncharacterized protein</fullName>
    </submittedName>
</protein>